<keyword evidence="7" id="KW-0119">Carbohydrate metabolism</keyword>
<dbReference type="PANTHER" id="PTHR32092:SF6">
    <property type="entry name" value="ALPHA-GALACTOSIDASE"/>
    <property type="match status" value="1"/>
</dbReference>
<proteinExistence type="predicted"/>
<evidence type="ECO:0000256" key="3">
    <source>
        <dbReference type="ARBA" id="ARBA00022723"/>
    </source>
</evidence>
<keyword evidence="4" id="KW-0378">Hydrolase</keyword>
<protein>
    <recommendedName>
        <fullName evidence="9">Glycosyl hydrolase family 4 C-terminal domain-containing protein</fullName>
    </recommendedName>
</protein>
<comment type="cofactor">
    <cofactor evidence="2">
        <name>Mn(2+)</name>
        <dbReference type="ChEBI" id="CHEBI:29035"/>
    </cofactor>
</comment>
<gene>
    <name evidence="10" type="ORF">OTK00_001608</name>
</gene>
<dbReference type="InterPro" id="IPR015955">
    <property type="entry name" value="Lactate_DH/Glyco_Ohase_4_C"/>
</dbReference>
<evidence type="ECO:0000256" key="5">
    <source>
        <dbReference type="ARBA" id="ARBA00023027"/>
    </source>
</evidence>
<dbReference type="InterPro" id="IPR022616">
    <property type="entry name" value="Glyco_hydro_4_C"/>
</dbReference>
<keyword evidence="3" id="KW-0479">Metal-binding</keyword>
<keyword evidence="5" id="KW-0520">NAD</keyword>
<dbReference type="InterPro" id="IPR053715">
    <property type="entry name" value="GH4_Enzyme_sf"/>
</dbReference>
<keyword evidence="8" id="KW-0326">Glycosidase</keyword>
<evidence type="ECO:0000313" key="10">
    <source>
        <dbReference type="EMBL" id="WAM33134.1"/>
    </source>
</evidence>
<evidence type="ECO:0000256" key="1">
    <source>
        <dbReference type="ARBA" id="ARBA00001911"/>
    </source>
</evidence>
<dbReference type="SUPFAM" id="SSF56327">
    <property type="entry name" value="LDH C-terminal domain-like"/>
    <property type="match status" value="1"/>
</dbReference>
<dbReference type="Proteomes" id="UP001164909">
    <property type="component" value="Chromosome"/>
</dbReference>
<accession>A0ABY7BKM0</accession>
<dbReference type="InterPro" id="IPR001088">
    <property type="entry name" value="Glyco_hydro_4"/>
</dbReference>
<name>A0ABY7BKM0_9FIRM</name>
<dbReference type="Pfam" id="PF11975">
    <property type="entry name" value="Glyco_hydro_4C"/>
    <property type="match status" value="1"/>
</dbReference>
<dbReference type="PANTHER" id="PTHR32092">
    <property type="entry name" value="6-PHOSPHO-BETA-GLUCOSIDASE-RELATED"/>
    <property type="match status" value="1"/>
</dbReference>
<dbReference type="EMBL" id="CP113865">
    <property type="protein sequence ID" value="WAM33134.1"/>
    <property type="molecule type" value="Genomic_DNA"/>
</dbReference>
<feature type="domain" description="Glycosyl hydrolase family 4 C-terminal" evidence="9">
    <location>
        <begin position="43"/>
        <end position="89"/>
    </location>
</feature>
<dbReference type="Gene3D" id="3.90.1820.10">
    <property type="entry name" value="AglA-like glucosidase"/>
    <property type="match status" value="1"/>
</dbReference>
<organism evidence="10 11">
    <name type="scientific">Caldicellulosiruptor morganii</name>
    <dbReference type="NCBI Taxonomy" id="1387555"/>
    <lineage>
        <taxon>Bacteria</taxon>
        <taxon>Bacillati</taxon>
        <taxon>Bacillota</taxon>
        <taxon>Bacillota incertae sedis</taxon>
        <taxon>Caldicellulosiruptorales</taxon>
        <taxon>Caldicellulosiruptoraceae</taxon>
        <taxon>Caldicellulosiruptor</taxon>
    </lineage>
</organism>
<comment type="cofactor">
    <cofactor evidence="1">
        <name>NAD(+)</name>
        <dbReference type="ChEBI" id="CHEBI:57540"/>
    </cofactor>
</comment>
<evidence type="ECO:0000259" key="9">
    <source>
        <dbReference type="Pfam" id="PF11975"/>
    </source>
</evidence>
<sequence>MNCWALNRATSIKNVGLCHSVQGTAEFLAKIIGAKIEEVSYLCAGINHMAWFLKFEWNGKDAYPLIREKANDPEIYTQDVTKFKILKHFWILCYRVKFSHV</sequence>
<keyword evidence="6" id="KW-0464">Manganese</keyword>
<evidence type="ECO:0000256" key="6">
    <source>
        <dbReference type="ARBA" id="ARBA00023211"/>
    </source>
</evidence>
<evidence type="ECO:0000256" key="4">
    <source>
        <dbReference type="ARBA" id="ARBA00022801"/>
    </source>
</evidence>
<evidence type="ECO:0000313" key="11">
    <source>
        <dbReference type="Proteomes" id="UP001164909"/>
    </source>
</evidence>
<keyword evidence="11" id="KW-1185">Reference proteome</keyword>
<evidence type="ECO:0000256" key="2">
    <source>
        <dbReference type="ARBA" id="ARBA00001936"/>
    </source>
</evidence>
<evidence type="ECO:0000256" key="8">
    <source>
        <dbReference type="ARBA" id="ARBA00023295"/>
    </source>
</evidence>
<evidence type="ECO:0000256" key="7">
    <source>
        <dbReference type="ARBA" id="ARBA00023277"/>
    </source>
</evidence>
<reference evidence="10" key="1">
    <citation type="submission" date="2022-12" db="EMBL/GenBank/DDBJ databases">
        <authorList>
            <person name="Bing R.G."/>
            <person name="Willard D.J."/>
            <person name="Manesh M.J.H."/>
            <person name="Laemthong T."/>
            <person name="Crosby J.R."/>
            <person name="Kelly R.M."/>
        </authorList>
    </citation>
    <scope>NUCLEOTIDE SEQUENCE</scope>
    <source>
        <strain evidence="10">DSM 8990</strain>
    </source>
</reference>